<evidence type="ECO:0000313" key="6">
    <source>
        <dbReference type="Proteomes" id="UP000826462"/>
    </source>
</evidence>
<dbReference type="PROSITE" id="PS50949">
    <property type="entry name" value="HTH_GNTR"/>
    <property type="match status" value="1"/>
</dbReference>
<dbReference type="RefSeq" id="WP_219798372.1">
    <property type="nucleotide sequence ID" value="NZ_CP080095.1"/>
</dbReference>
<dbReference type="EMBL" id="CP080095">
    <property type="protein sequence ID" value="QYD68997.1"/>
    <property type="molecule type" value="Genomic_DNA"/>
</dbReference>
<evidence type="ECO:0000256" key="2">
    <source>
        <dbReference type="ARBA" id="ARBA00023125"/>
    </source>
</evidence>
<evidence type="ECO:0000256" key="1">
    <source>
        <dbReference type="ARBA" id="ARBA00023015"/>
    </source>
</evidence>
<dbReference type="InterPro" id="IPR011663">
    <property type="entry name" value="UTRA"/>
</dbReference>
<dbReference type="PRINTS" id="PR00035">
    <property type="entry name" value="HTHGNTR"/>
</dbReference>
<dbReference type="Gene3D" id="1.10.10.10">
    <property type="entry name" value="Winged helix-like DNA-binding domain superfamily/Winged helix DNA-binding domain"/>
    <property type="match status" value="1"/>
</dbReference>
<feature type="domain" description="HTH gntR-type" evidence="4">
    <location>
        <begin position="21"/>
        <end position="89"/>
    </location>
</feature>
<keyword evidence="2" id="KW-0238">DNA-binding</keyword>
<evidence type="ECO:0000256" key="3">
    <source>
        <dbReference type="ARBA" id="ARBA00023163"/>
    </source>
</evidence>
<dbReference type="InterPro" id="IPR028978">
    <property type="entry name" value="Chorismate_lyase_/UTRA_dom_sf"/>
</dbReference>
<dbReference type="PANTHER" id="PTHR44846:SF1">
    <property type="entry name" value="MANNOSYL-D-GLYCERATE TRANSPORT_METABOLISM SYSTEM REPRESSOR MNGR-RELATED"/>
    <property type="match status" value="1"/>
</dbReference>
<dbReference type="Pfam" id="PF07702">
    <property type="entry name" value="UTRA"/>
    <property type="match status" value="1"/>
</dbReference>
<dbReference type="InterPro" id="IPR000524">
    <property type="entry name" value="Tscrpt_reg_HTH_GntR"/>
</dbReference>
<evidence type="ECO:0000313" key="5">
    <source>
        <dbReference type="EMBL" id="QYD68997.1"/>
    </source>
</evidence>
<proteinExistence type="predicted"/>
<dbReference type="InterPro" id="IPR050679">
    <property type="entry name" value="Bact_HTH_transcr_reg"/>
</dbReference>
<dbReference type="SUPFAM" id="SSF46785">
    <property type="entry name" value="Winged helix' DNA-binding domain"/>
    <property type="match status" value="1"/>
</dbReference>
<sequence>MRHSKSATVKKRAALEASAPAPLYSQIREALRADIERKALEPGAQLPPESALMEQFGVSRITVRQALAQLQTDGLVFKVPGKGTFVSEPNATQEINHLEGFAEAMGRQGRGTTNRVLSHTVTRCNDIVAAKLGIEPGSYVTEIRRVRYLDRRPVSLDITYLSVEIGEALRGSEALVTRDLFSILEDDMKIRLRHADLDIAAISPDAAMREILEMHDDSPLLKIERLTHNAQNEPVDFEYLFVRTDYLHYTLRLERKRKS</sequence>
<accession>A0ABX8UNQ8</accession>
<dbReference type="Pfam" id="PF00392">
    <property type="entry name" value="GntR"/>
    <property type="match status" value="1"/>
</dbReference>
<dbReference type="PANTHER" id="PTHR44846">
    <property type="entry name" value="MANNOSYL-D-GLYCERATE TRANSPORT/METABOLISM SYSTEM REPRESSOR MNGR-RELATED"/>
    <property type="match status" value="1"/>
</dbReference>
<dbReference type="SUPFAM" id="SSF64288">
    <property type="entry name" value="Chorismate lyase-like"/>
    <property type="match status" value="1"/>
</dbReference>
<gene>
    <name evidence="5" type="ORF">KZJ38_00935</name>
</gene>
<dbReference type="Gene3D" id="3.40.1410.10">
    <property type="entry name" value="Chorismate lyase-like"/>
    <property type="match status" value="1"/>
</dbReference>
<keyword evidence="1" id="KW-0805">Transcription regulation</keyword>
<keyword evidence="6" id="KW-1185">Reference proteome</keyword>
<dbReference type="CDD" id="cd07377">
    <property type="entry name" value="WHTH_GntR"/>
    <property type="match status" value="1"/>
</dbReference>
<dbReference type="SMART" id="SM00866">
    <property type="entry name" value="UTRA"/>
    <property type="match status" value="1"/>
</dbReference>
<organism evidence="5 6">
    <name type="scientific">Paraburkholderia edwinii</name>
    <dbReference type="NCBI Taxonomy" id="2861782"/>
    <lineage>
        <taxon>Bacteria</taxon>
        <taxon>Pseudomonadati</taxon>
        <taxon>Pseudomonadota</taxon>
        <taxon>Betaproteobacteria</taxon>
        <taxon>Burkholderiales</taxon>
        <taxon>Burkholderiaceae</taxon>
        <taxon>Paraburkholderia</taxon>
    </lineage>
</organism>
<keyword evidence="3" id="KW-0804">Transcription</keyword>
<dbReference type="InterPro" id="IPR036390">
    <property type="entry name" value="WH_DNA-bd_sf"/>
</dbReference>
<reference evidence="5 6" key="1">
    <citation type="submission" date="2021-07" db="EMBL/GenBank/DDBJ databases">
        <title>Paraburkholderia edwinii protects Aspergillus sp. from phenazines by acting as a toxin sponge.</title>
        <authorList>
            <person name="Dahlstrom K.M."/>
            <person name="Newman D.K."/>
        </authorList>
    </citation>
    <scope>NUCLEOTIDE SEQUENCE [LARGE SCALE GENOMIC DNA]</scope>
    <source>
        <strain evidence="5 6">Pe01</strain>
    </source>
</reference>
<dbReference type="InterPro" id="IPR036388">
    <property type="entry name" value="WH-like_DNA-bd_sf"/>
</dbReference>
<dbReference type="Proteomes" id="UP000826462">
    <property type="component" value="Chromosome 1"/>
</dbReference>
<dbReference type="SMART" id="SM00345">
    <property type="entry name" value="HTH_GNTR"/>
    <property type="match status" value="1"/>
</dbReference>
<evidence type="ECO:0000259" key="4">
    <source>
        <dbReference type="PROSITE" id="PS50949"/>
    </source>
</evidence>
<name>A0ABX8UNQ8_9BURK</name>
<protein>
    <submittedName>
        <fullName evidence="5">GntR family transcriptional regulator</fullName>
    </submittedName>
</protein>